<dbReference type="PANTHER" id="PTHR36439:SF1">
    <property type="entry name" value="DUF1697 DOMAIN-CONTAINING PROTEIN"/>
    <property type="match status" value="1"/>
</dbReference>
<keyword evidence="2" id="KW-1185">Reference proteome</keyword>
<dbReference type="EMBL" id="JAENRR010000024">
    <property type="protein sequence ID" value="MBK3517926.1"/>
    <property type="molecule type" value="Genomic_DNA"/>
</dbReference>
<sequence length="178" mass="20708">MSQYISILRGINVSGKRKILMKDLKQSLEKIGLTDVRTYIQSGNIVFKSVNYNANQLEVLLCNSIKETFGHDVPVIVLSDKEWRKMIECNPFIKEDINHLHITLLQSVPEKKSIEQLMQVTAIQEDKIEVIGKSVYMLIKRPYHYTKLTNRVFERCLKTKASTRNWKTALKINELLDK</sequence>
<comment type="caution">
    <text evidence="1">The sequence shown here is derived from an EMBL/GenBank/DDBJ whole genome shotgun (WGS) entry which is preliminary data.</text>
</comment>
<dbReference type="SUPFAM" id="SSF160379">
    <property type="entry name" value="SP0830-like"/>
    <property type="match status" value="1"/>
</dbReference>
<accession>A0ABS1HJS1</accession>
<organism evidence="1 2">
    <name type="scientific">Carboxylicivirga marina</name>
    <dbReference type="NCBI Taxonomy" id="2800988"/>
    <lineage>
        <taxon>Bacteria</taxon>
        <taxon>Pseudomonadati</taxon>
        <taxon>Bacteroidota</taxon>
        <taxon>Bacteroidia</taxon>
        <taxon>Marinilabiliales</taxon>
        <taxon>Marinilabiliaceae</taxon>
        <taxon>Carboxylicivirga</taxon>
    </lineage>
</organism>
<gene>
    <name evidence="1" type="ORF">JIV24_11335</name>
</gene>
<dbReference type="Proteomes" id="UP000605676">
    <property type="component" value="Unassembled WGS sequence"/>
</dbReference>
<name>A0ABS1HJS1_9BACT</name>
<reference evidence="1 2" key="1">
    <citation type="submission" date="2021-01" db="EMBL/GenBank/DDBJ databases">
        <title>Carboxyliciviraga sp.nov., isolated from coastal sediments.</title>
        <authorList>
            <person name="Lu D."/>
            <person name="Zhang T."/>
        </authorList>
    </citation>
    <scope>NUCLEOTIDE SEQUENCE [LARGE SCALE GENOMIC DNA]</scope>
    <source>
        <strain evidence="1 2">N1Y132</strain>
    </source>
</reference>
<dbReference type="PIRSF" id="PIRSF008502">
    <property type="entry name" value="UCP008502"/>
    <property type="match status" value="1"/>
</dbReference>
<dbReference type="InterPro" id="IPR012545">
    <property type="entry name" value="DUF1697"/>
</dbReference>
<evidence type="ECO:0000313" key="1">
    <source>
        <dbReference type="EMBL" id="MBK3517926.1"/>
    </source>
</evidence>
<dbReference type="PANTHER" id="PTHR36439">
    <property type="entry name" value="BLL4334 PROTEIN"/>
    <property type="match status" value="1"/>
</dbReference>
<proteinExistence type="predicted"/>
<dbReference type="Pfam" id="PF08002">
    <property type="entry name" value="DUF1697"/>
    <property type="match status" value="1"/>
</dbReference>
<protein>
    <submittedName>
        <fullName evidence="1">DUF1697 domain-containing protein</fullName>
    </submittedName>
</protein>
<dbReference type="RefSeq" id="WP_200465156.1">
    <property type="nucleotide sequence ID" value="NZ_JAENRR010000024.1"/>
</dbReference>
<evidence type="ECO:0000313" key="2">
    <source>
        <dbReference type="Proteomes" id="UP000605676"/>
    </source>
</evidence>
<dbReference type="Gene3D" id="3.30.70.1280">
    <property type="entry name" value="SP0830-like domains"/>
    <property type="match status" value="1"/>
</dbReference>